<dbReference type="FunFam" id="3.30.1060.10:FF:000004">
    <property type="entry name" value="Peptide methionine sulfoxide reductase A5"/>
    <property type="match status" value="1"/>
</dbReference>
<sequence length="218" mass="25090">MPSVLHENTTAFKKATFGLGCFWACDALYGAQPGVLRTRVGYSGGTKSDPVYKKIEDHTEVIEIDYDPKRISYEDLLELFWNYHEYGLTTIVKRQYMSLILYHNEDQKRVAEISLKKEAHKRNEKLITEIAPAGPFYPAEDYHQKYRLQKYKWVCDEIGLTPELLQTSHVAARLNGYVAGVGKEEQFEEDVVSFGLPKTVADFVRNQMKENYGGNLYC</sequence>
<dbReference type="SUPFAM" id="SSF55068">
    <property type="entry name" value="Peptide methionine sulfoxide reductase"/>
    <property type="match status" value="1"/>
</dbReference>
<comment type="similarity">
    <text evidence="1">Belongs to the MsrA Met sulfoxide reductase family.</text>
</comment>
<dbReference type="InterPro" id="IPR049006">
    <property type="entry name" value="MsrA_helical"/>
</dbReference>
<dbReference type="InterPro" id="IPR036509">
    <property type="entry name" value="Met_Sox_Rdtase_MsrA_sf"/>
</dbReference>
<dbReference type="Gene3D" id="3.30.1060.10">
    <property type="entry name" value="Peptide methionine sulphoxide reductase MsrA"/>
    <property type="match status" value="1"/>
</dbReference>
<dbReference type="InterPro" id="IPR002569">
    <property type="entry name" value="Met_Sox_Rdtase_MsrA_dom"/>
</dbReference>
<dbReference type="OrthoDB" id="77405at2759"/>
<dbReference type="HAMAP" id="MF_01401">
    <property type="entry name" value="MsrA"/>
    <property type="match status" value="1"/>
</dbReference>
<feature type="domain" description="Peptide methionine sulphoxide reductase MsrA" evidence="5">
    <location>
        <begin position="14"/>
        <end position="154"/>
    </location>
</feature>
<dbReference type="Pfam" id="PF20939">
    <property type="entry name" value="MsrA_helical"/>
    <property type="match status" value="1"/>
</dbReference>
<keyword evidence="8" id="KW-1185">Reference proteome</keyword>
<evidence type="ECO:0000256" key="2">
    <source>
        <dbReference type="ARBA" id="ARBA00012502"/>
    </source>
</evidence>
<evidence type="ECO:0000313" key="8">
    <source>
        <dbReference type="Proteomes" id="UP001153737"/>
    </source>
</evidence>
<evidence type="ECO:0000259" key="5">
    <source>
        <dbReference type="Pfam" id="PF01625"/>
    </source>
</evidence>
<reference evidence="7" key="2">
    <citation type="submission" date="2022-10" db="EMBL/GenBank/DDBJ databases">
        <authorList>
            <consortium name="ENA_rothamsted_submissions"/>
            <consortium name="culmorum"/>
            <person name="King R."/>
        </authorList>
    </citation>
    <scope>NUCLEOTIDE SEQUENCE</scope>
</reference>
<protein>
    <recommendedName>
        <fullName evidence="2">peptide-methionine (S)-S-oxide reductase</fullName>
        <ecNumber evidence="2">1.8.4.11</ecNumber>
    </recommendedName>
    <alternativeName>
        <fullName evidence="4">Peptide-methionine (S)-S-oxide reductase</fullName>
    </alternativeName>
</protein>
<reference evidence="7" key="1">
    <citation type="submission" date="2022-01" db="EMBL/GenBank/DDBJ databases">
        <authorList>
            <person name="King R."/>
        </authorList>
    </citation>
    <scope>NUCLEOTIDE SEQUENCE</scope>
</reference>
<gene>
    <name evidence="7" type="ORF">PHAECO_LOCUS6699</name>
</gene>
<dbReference type="GO" id="GO:0008113">
    <property type="term" value="F:peptide-methionine (S)-S-oxide reductase activity"/>
    <property type="evidence" value="ECO:0007669"/>
    <property type="project" value="UniProtKB-EC"/>
</dbReference>
<feature type="domain" description="Selenoprotein methionine sulfoxide reductase A helical" evidence="6">
    <location>
        <begin position="159"/>
        <end position="192"/>
    </location>
</feature>
<dbReference type="NCBIfam" id="TIGR00401">
    <property type="entry name" value="msrA"/>
    <property type="match status" value="1"/>
</dbReference>
<dbReference type="PANTHER" id="PTHR43774">
    <property type="entry name" value="PEPTIDE METHIONINE SULFOXIDE REDUCTASE"/>
    <property type="match status" value="1"/>
</dbReference>
<evidence type="ECO:0000256" key="3">
    <source>
        <dbReference type="ARBA" id="ARBA00023002"/>
    </source>
</evidence>
<organism evidence="7 8">
    <name type="scientific">Phaedon cochleariae</name>
    <name type="common">Mustard beetle</name>
    <dbReference type="NCBI Taxonomy" id="80249"/>
    <lineage>
        <taxon>Eukaryota</taxon>
        <taxon>Metazoa</taxon>
        <taxon>Ecdysozoa</taxon>
        <taxon>Arthropoda</taxon>
        <taxon>Hexapoda</taxon>
        <taxon>Insecta</taxon>
        <taxon>Pterygota</taxon>
        <taxon>Neoptera</taxon>
        <taxon>Endopterygota</taxon>
        <taxon>Coleoptera</taxon>
        <taxon>Polyphaga</taxon>
        <taxon>Cucujiformia</taxon>
        <taxon>Chrysomeloidea</taxon>
        <taxon>Chrysomelidae</taxon>
        <taxon>Chrysomelinae</taxon>
        <taxon>Chrysomelini</taxon>
        <taxon>Phaedon</taxon>
    </lineage>
</organism>
<keyword evidence="3" id="KW-0560">Oxidoreductase</keyword>
<dbReference type="EMBL" id="OU896708">
    <property type="protein sequence ID" value="CAH1155636.1"/>
    <property type="molecule type" value="Genomic_DNA"/>
</dbReference>
<dbReference type="PANTHER" id="PTHR43774:SF1">
    <property type="entry name" value="PEPTIDE METHIONINE SULFOXIDE REDUCTASE MSRA 2"/>
    <property type="match status" value="1"/>
</dbReference>
<dbReference type="Pfam" id="PF01625">
    <property type="entry name" value="PMSR"/>
    <property type="match status" value="1"/>
</dbReference>
<dbReference type="Proteomes" id="UP001153737">
    <property type="component" value="Chromosome 2"/>
</dbReference>
<name>A0A9P0DMV8_PHACE</name>
<evidence type="ECO:0000256" key="4">
    <source>
        <dbReference type="ARBA" id="ARBA00030643"/>
    </source>
</evidence>
<evidence type="ECO:0000256" key="1">
    <source>
        <dbReference type="ARBA" id="ARBA00005591"/>
    </source>
</evidence>
<accession>A0A9P0DMV8</accession>
<proteinExistence type="inferred from homology"/>
<evidence type="ECO:0000259" key="6">
    <source>
        <dbReference type="Pfam" id="PF20939"/>
    </source>
</evidence>
<dbReference type="EC" id="1.8.4.11" evidence="2"/>
<dbReference type="AlphaFoldDB" id="A0A9P0DMV8"/>
<evidence type="ECO:0000313" key="7">
    <source>
        <dbReference type="EMBL" id="CAH1155636.1"/>
    </source>
</evidence>